<name>A0A0A9FLR8_ARUDO</name>
<evidence type="ECO:0000313" key="1">
    <source>
        <dbReference type="EMBL" id="JAE12164.1"/>
    </source>
</evidence>
<reference evidence="1" key="2">
    <citation type="journal article" date="2015" name="Data Brief">
        <title>Shoot transcriptome of the giant reed, Arundo donax.</title>
        <authorList>
            <person name="Barrero R.A."/>
            <person name="Guerrero F.D."/>
            <person name="Moolhuijzen P."/>
            <person name="Goolsby J.A."/>
            <person name="Tidwell J."/>
            <person name="Bellgard S.E."/>
            <person name="Bellgard M.I."/>
        </authorList>
    </citation>
    <scope>NUCLEOTIDE SEQUENCE</scope>
    <source>
        <tissue evidence="1">Shoot tissue taken approximately 20 cm above the soil surface</tissue>
    </source>
</reference>
<dbReference type="EMBL" id="GBRH01185732">
    <property type="protein sequence ID" value="JAE12164.1"/>
    <property type="molecule type" value="Transcribed_RNA"/>
</dbReference>
<proteinExistence type="predicted"/>
<dbReference type="AlphaFoldDB" id="A0A0A9FLR8"/>
<protein>
    <submittedName>
        <fullName evidence="1">Uncharacterized protein</fullName>
    </submittedName>
</protein>
<reference evidence="1" key="1">
    <citation type="submission" date="2014-09" db="EMBL/GenBank/DDBJ databases">
        <authorList>
            <person name="Magalhaes I.L.F."/>
            <person name="Oliveira U."/>
            <person name="Santos F.R."/>
            <person name="Vidigal T.H.D.A."/>
            <person name="Brescovit A.D."/>
            <person name="Santos A.J."/>
        </authorList>
    </citation>
    <scope>NUCLEOTIDE SEQUENCE</scope>
    <source>
        <tissue evidence="1">Shoot tissue taken approximately 20 cm above the soil surface</tissue>
    </source>
</reference>
<organism evidence="1">
    <name type="scientific">Arundo donax</name>
    <name type="common">Giant reed</name>
    <name type="synonym">Donax arundinaceus</name>
    <dbReference type="NCBI Taxonomy" id="35708"/>
    <lineage>
        <taxon>Eukaryota</taxon>
        <taxon>Viridiplantae</taxon>
        <taxon>Streptophyta</taxon>
        <taxon>Embryophyta</taxon>
        <taxon>Tracheophyta</taxon>
        <taxon>Spermatophyta</taxon>
        <taxon>Magnoliopsida</taxon>
        <taxon>Liliopsida</taxon>
        <taxon>Poales</taxon>
        <taxon>Poaceae</taxon>
        <taxon>PACMAD clade</taxon>
        <taxon>Arundinoideae</taxon>
        <taxon>Arundineae</taxon>
        <taxon>Arundo</taxon>
    </lineage>
</organism>
<sequence>MPTCKVDNLDLVFEMPGICLSPSRDPKVTPKVKTYISNRLNRIIRT</sequence>
<accession>A0A0A9FLR8</accession>